<evidence type="ECO:0000256" key="2">
    <source>
        <dbReference type="ARBA" id="ARBA00022741"/>
    </source>
</evidence>
<comment type="function">
    <text evidence="8">Negatively regulates transcription of bacterial ribonucleotide reductase nrd genes and operons by binding to NrdR-boxes.</text>
</comment>
<dbReference type="InterPro" id="IPR003796">
    <property type="entry name" value="RNR_NrdR-like"/>
</dbReference>
<dbReference type="Pfam" id="PF22811">
    <property type="entry name" value="Zn_ribbon_NrdR"/>
    <property type="match status" value="1"/>
</dbReference>
<dbReference type="PANTHER" id="PTHR30455:SF2">
    <property type="entry name" value="TRANSCRIPTIONAL REPRESSOR NRDR"/>
    <property type="match status" value="1"/>
</dbReference>
<keyword evidence="4 8" id="KW-0067">ATP-binding</keyword>
<dbReference type="Pfam" id="PF03477">
    <property type="entry name" value="ATP-cone"/>
    <property type="match status" value="1"/>
</dbReference>
<reference evidence="10 11" key="1">
    <citation type="submission" date="2018-05" db="EMBL/GenBank/DDBJ databases">
        <title>The Hungate 1000. A catalogue of reference genomes from the rumen microbiome.</title>
        <authorList>
            <person name="Kelly W."/>
        </authorList>
    </citation>
    <scope>NUCLEOTIDE SEQUENCE [LARGE SCALE GENOMIC DNA]</scope>
    <source>
        <strain evidence="10 11">SAb67</strain>
    </source>
</reference>
<keyword evidence="2 8" id="KW-0547">Nucleotide-binding</keyword>
<protein>
    <recommendedName>
        <fullName evidence="8">Transcriptional repressor NrdR</fullName>
    </recommendedName>
</protein>
<comment type="similarity">
    <text evidence="8">Belongs to the NrdR family.</text>
</comment>
<evidence type="ECO:0000256" key="4">
    <source>
        <dbReference type="ARBA" id="ARBA00022840"/>
    </source>
</evidence>
<dbReference type="InterPro" id="IPR005144">
    <property type="entry name" value="ATP-cone_dom"/>
</dbReference>
<comment type="caution">
    <text evidence="8">Lacks conserved residue(s) required for the propagation of feature annotation.</text>
</comment>
<evidence type="ECO:0000256" key="1">
    <source>
        <dbReference type="ARBA" id="ARBA00022491"/>
    </source>
</evidence>
<evidence type="ECO:0000259" key="9">
    <source>
        <dbReference type="PROSITE" id="PS51161"/>
    </source>
</evidence>
<dbReference type="GO" id="GO:0045892">
    <property type="term" value="P:negative regulation of DNA-templated transcription"/>
    <property type="evidence" value="ECO:0007669"/>
    <property type="project" value="UniProtKB-UniRule"/>
</dbReference>
<name>A0A315XVB0_RUMFL</name>
<keyword evidence="3" id="KW-0862">Zinc</keyword>
<dbReference type="GO" id="GO:0003677">
    <property type="term" value="F:DNA binding"/>
    <property type="evidence" value="ECO:0007669"/>
    <property type="project" value="UniProtKB-KW"/>
</dbReference>
<comment type="caution">
    <text evidence="10">The sequence shown here is derived from an EMBL/GenBank/DDBJ whole genome shotgun (WGS) entry which is preliminary data.</text>
</comment>
<keyword evidence="7 8" id="KW-0804">Transcription</keyword>
<accession>A0A315XVB0</accession>
<evidence type="ECO:0000313" key="11">
    <source>
        <dbReference type="Proteomes" id="UP000245720"/>
    </source>
</evidence>
<dbReference type="HAMAP" id="MF_00440">
    <property type="entry name" value="NrdR"/>
    <property type="match status" value="1"/>
</dbReference>
<dbReference type="GO" id="GO:0008270">
    <property type="term" value="F:zinc ion binding"/>
    <property type="evidence" value="ECO:0007669"/>
    <property type="project" value="InterPro"/>
</dbReference>
<dbReference type="AlphaFoldDB" id="A0A315XVB0"/>
<evidence type="ECO:0000256" key="8">
    <source>
        <dbReference type="HAMAP-Rule" id="MF_00440"/>
    </source>
</evidence>
<dbReference type="Proteomes" id="UP000245720">
    <property type="component" value="Unassembled WGS sequence"/>
</dbReference>
<dbReference type="STRING" id="1265.SAMN02910280_0260"/>
<dbReference type="InterPro" id="IPR055173">
    <property type="entry name" value="NrdR-like_N"/>
</dbReference>
<evidence type="ECO:0000313" key="10">
    <source>
        <dbReference type="EMBL" id="PWJ11048.1"/>
    </source>
</evidence>
<organism evidence="10 11">
    <name type="scientific">Ruminococcus flavefaciens</name>
    <dbReference type="NCBI Taxonomy" id="1265"/>
    <lineage>
        <taxon>Bacteria</taxon>
        <taxon>Bacillati</taxon>
        <taxon>Bacillota</taxon>
        <taxon>Clostridia</taxon>
        <taxon>Eubacteriales</taxon>
        <taxon>Oscillospiraceae</taxon>
        <taxon>Ruminococcus</taxon>
    </lineage>
</organism>
<feature type="domain" description="ATP-cone" evidence="9">
    <location>
        <begin position="47"/>
        <end position="137"/>
    </location>
</feature>
<evidence type="ECO:0000256" key="6">
    <source>
        <dbReference type="ARBA" id="ARBA00023125"/>
    </source>
</evidence>
<keyword evidence="1 8" id="KW-0678">Repressor</keyword>
<evidence type="ECO:0000256" key="7">
    <source>
        <dbReference type="ARBA" id="ARBA00023163"/>
    </source>
</evidence>
<evidence type="ECO:0000256" key="5">
    <source>
        <dbReference type="ARBA" id="ARBA00023015"/>
    </source>
</evidence>
<keyword evidence="5 8" id="KW-0805">Transcription regulation</keyword>
<dbReference type="PANTHER" id="PTHR30455">
    <property type="entry name" value="TRANSCRIPTIONAL REPRESSOR NRDR"/>
    <property type="match status" value="1"/>
</dbReference>
<proteinExistence type="inferred from homology"/>
<evidence type="ECO:0000256" key="3">
    <source>
        <dbReference type="ARBA" id="ARBA00022833"/>
    </source>
</evidence>
<dbReference type="EMBL" id="QGDI01000011">
    <property type="protein sequence ID" value="PWJ11048.1"/>
    <property type="molecule type" value="Genomic_DNA"/>
</dbReference>
<dbReference type="PROSITE" id="PS51161">
    <property type="entry name" value="ATP_CONE"/>
    <property type="match status" value="1"/>
</dbReference>
<dbReference type="RefSeq" id="WP_109727419.1">
    <property type="nucleotide sequence ID" value="NZ_QGDI01000011.1"/>
</dbReference>
<dbReference type="OrthoDB" id="9807461at2"/>
<sequence length="163" mass="18734">MKCPYCGYEDIKVIDSRPVDDKTRRRRECSRCGERFTTYEAVEVPLLMVEKRDGSVQLFDKAKLINGIVSAIKKRPVSAEKVTEIANYVENYYANALRTVARSAEIGELVLEKLRNIDPISYIRFASVYKDFTDIDSFVAAISEFDRKEQNSEENSENKNTEV</sequence>
<dbReference type="NCBIfam" id="TIGR00244">
    <property type="entry name" value="transcriptional regulator NrdR"/>
    <property type="match status" value="1"/>
</dbReference>
<gene>
    <name evidence="8" type="primary">nrdR</name>
    <name evidence="10" type="ORF">IE37_02697</name>
</gene>
<dbReference type="GO" id="GO:0005524">
    <property type="term" value="F:ATP binding"/>
    <property type="evidence" value="ECO:0007669"/>
    <property type="project" value="UniProtKB-UniRule"/>
</dbReference>
<keyword evidence="6 8" id="KW-0238">DNA-binding</keyword>